<dbReference type="AlphaFoldDB" id="A0A561SA48"/>
<evidence type="ECO:0000313" key="1">
    <source>
        <dbReference type="EMBL" id="TWF71753.1"/>
    </source>
</evidence>
<protein>
    <submittedName>
        <fullName evidence="1">Uncharacterized protein</fullName>
    </submittedName>
</protein>
<reference evidence="1 2" key="1">
    <citation type="submission" date="2019-06" db="EMBL/GenBank/DDBJ databases">
        <title>Sequencing the genomes of 1000 actinobacteria strains.</title>
        <authorList>
            <person name="Klenk H.-P."/>
        </authorList>
    </citation>
    <scope>NUCLEOTIDE SEQUENCE [LARGE SCALE GENOMIC DNA]</scope>
    <source>
        <strain evidence="1 2">DSM 44826</strain>
    </source>
</reference>
<organism evidence="1 2">
    <name type="scientific">Kitasatospora viridis</name>
    <dbReference type="NCBI Taxonomy" id="281105"/>
    <lineage>
        <taxon>Bacteria</taxon>
        <taxon>Bacillati</taxon>
        <taxon>Actinomycetota</taxon>
        <taxon>Actinomycetes</taxon>
        <taxon>Kitasatosporales</taxon>
        <taxon>Streptomycetaceae</taxon>
        <taxon>Kitasatospora</taxon>
    </lineage>
</organism>
<sequence>MHTPRTEDQQVPSIPRLLAQPTAFPVGDALMAAVVLAPYGGAGQAEIDTFPSYASLTPLDQEAPMTSPWCFWDDGTGAVTLAFDKPGEPGAVEVIMELDEPPALWWDLARGRAQLVVVWLPHLRHPTTEEMLEAINTHSGWMASARRVPTVRFR</sequence>
<proteinExistence type="predicted"/>
<accession>A0A561SA48</accession>
<evidence type="ECO:0000313" key="2">
    <source>
        <dbReference type="Proteomes" id="UP000317940"/>
    </source>
</evidence>
<gene>
    <name evidence="1" type="ORF">FHX73_18124</name>
</gene>
<dbReference type="Proteomes" id="UP000317940">
    <property type="component" value="Unassembled WGS sequence"/>
</dbReference>
<dbReference type="EMBL" id="VIWT01000008">
    <property type="protein sequence ID" value="TWF71753.1"/>
    <property type="molecule type" value="Genomic_DNA"/>
</dbReference>
<keyword evidence="2" id="KW-1185">Reference proteome</keyword>
<comment type="caution">
    <text evidence="1">The sequence shown here is derived from an EMBL/GenBank/DDBJ whole genome shotgun (WGS) entry which is preliminary data.</text>
</comment>
<name>A0A561SA48_9ACTN</name>